<keyword evidence="3" id="KW-1185">Reference proteome</keyword>
<dbReference type="RefSeq" id="WP_133323833.1">
    <property type="nucleotide sequence ID" value="NZ_SMTF01000032.1"/>
</dbReference>
<gene>
    <name evidence="2" type="ORF">E2F46_17315</name>
</gene>
<feature type="transmembrane region" description="Helical" evidence="1">
    <location>
        <begin position="48"/>
        <end position="72"/>
    </location>
</feature>
<organism evidence="2 3">
    <name type="scientific">Luteimonas aestuarii</name>
    <dbReference type="NCBI Taxonomy" id="453837"/>
    <lineage>
        <taxon>Bacteria</taxon>
        <taxon>Pseudomonadati</taxon>
        <taxon>Pseudomonadota</taxon>
        <taxon>Gammaproteobacteria</taxon>
        <taxon>Lysobacterales</taxon>
        <taxon>Lysobacteraceae</taxon>
        <taxon>Luteimonas</taxon>
    </lineage>
</organism>
<sequence length="150" mass="15936">MKRYAWLVVYSAPAALGGLLLGAIFSGLGFGLFGLLSPDTGFSHFAVGWSFGLFMAMFALMIGVLPVLLYGAPAYALTMYFSRASYFTATVLGIVPGLVLLAFGSSYGGMFLMFGAPVAWCTHFLAKRSPRLQQLGANNSFKPTPLRGAA</sequence>
<accession>A0A4V3AL82</accession>
<feature type="transmembrane region" description="Helical" evidence="1">
    <location>
        <begin position="84"/>
        <end position="103"/>
    </location>
</feature>
<reference evidence="2 3" key="1">
    <citation type="submission" date="2019-03" db="EMBL/GenBank/DDBJ databases">
        <title>Luteimonas zhaokaii sp.nov., isolated from the rectal contents of Plateau pika in Yushu, Qinghai Province, China.</title>
        <authorList>
            <person name="Zhang G."/>
        </authorList>
    </citation>
    <scope>NUCLEOTIDE SEQUENCE [LARGE SCALE GENOMIC DNA]</scope>
    <source>
        <strain evidence="2 3">B9</strain>
    </source>
</reference>
<keyword evidence="1" id="KW-1133">Transmembrane helix</keyword>
<feature type="transmembrane region" description="Helical" evidence="1">
    <location>
        <begin position="7"/>
        <end position="36"/>
    </location>
</feature>
<evidence type="ECO:0000313" key="2">
    <source>
        <dbReference type="EMBL" id="TDK18455.1"/>
    </source>
</evidence>
<dbReference type="EMBL" id="SMTF01000032">
    <property type="protein sequence ID" value="TDK18455.1"/>
    <property type="molecule type" value="Genomic_DNA"/>
</dbReference>
<keyword evidence="1" id="KW-0472">Membrane</keyword>
<dbReference type="Proteomes" id="UP000294796">
    <property type="component" value="Unassembled WGS sequence"/>
</dbReference>
<dbReference type="AlphaFoldDB" id="A0A4V3AL82"/>
<evidence type="ECO:0000256" key="1">
    <source>
        <dbReference type="SAM" id="Phobius"/>
    </source>
</evidence>
<protein>
    <submittedName>
        <fullName evidence="2">Uncharacterized protein</fullName>
    </submittedName>
</protein>
<keyword evidence="1" id="KW-0812">Transmembrane</keyword>
<proteinExistence type="predicted"/>
<name>A0A4V3AL82_9GAMM</name>
<comment type="caution">
    <text evidence="2">The sequence shown here is derived from an EMBL/GenBank/DDBJ whole genome shotgun (WGS) entry which is preliminary data.</text>
</comment>
<dbReference type="OrthoDB" id="6030993at2"/>
<evidence type="ECO:0000313" key="3">
    <source>
        <dbReference type="Proteomes" id="UP000294796"/>
    </source>
</evidence>